<reference evidence="3 4" key="1">
    <citation type="journal article" date="2011" name="J. Bacteriol.">
        <title>Genome sequence of 'Pedosphaera parvula' Ellin514, an aerobic Verrucomicrobial isolate from pasture soil.</title>
        <authorList>
            <person name="Kant R."/>
            <person name="van Passel M.W."/>
            <person name="Sangwan P."/>
            <person name="Palva A."/>
            <person name="Lucas S."/>
            <person name="Copeland A."/>
            <person name="Lapidus A."/>
            <person name="Glavina Del Rio T."/>
            <person name="Dalin E."/>
            <person name="Tice H."/>
            <person name="Bruce D."/>
            <person name="Goodwin L."/>
            <person name="Pitluck S."/>
            <person name="Chertkov O."/>
            <person name="Larimer F.W."/>
            <person name="Land M.L."/>
            <person name="Hauser L."/>
            <person name="Brettin T.S."/>
            <person name="Detter J.C."/>
            <person name="Han S."/>
            <person name="de Vos W.M."/>
            <person name="Janssen P.H."/>
            <person name="Smidt H."/>
        </authorList>
    </citation>
    <scope>NUCLEOTIDE SEQUENCE [LARGE SCALE GENOMIC DNA]</scope>
    <source>
        <strain evidence="3 4">Ellin514</strain>
    </source>
</reference>
<accession>B9XHB0</accession>
<dbReference type="InterPro" id="IPR014004">
    <property type="entry name" value="Transpt-assoc_nodulatn_dom_bac"/>
</dbReference>
<evidence type="ECO:0000313" key="3">
    <source>
        <dbReference type="EMBL" id="EEF60745.1"/>
    </source>
</evidence>
<evidence type="ECO:0000259" key="2">
    <source>
        <dbReference type="PROSITE" id="PS50914"/>
    </source>
</evidence>
<dbReference type="SMART" id="SM00749">
    <property type="entry name" value="BON"/>
    <property type="match status" value="1"/>
</dbReference>
<name>B9XHB0_PEDPL</name>
<feature type="domain" description="BON" evidence="2">
    <location>
        <begin position="38"/>
        <end position="106"/>
    </location>
</feature>
<dbReference type="STRING" id="320771.Cflav_PD3603"/>
<dbReference type="PANTHER" id="PTHR34606">
    <property type="entry name" value="BON DOMAIN-CONTAINING PROTEIN"/>
    <property type="match status" value="1"/>
</dbReference>
<dbReference type="InterPro" id="IPR007055">
    <property type="entry name" value="BON_dom"/>
</dbReference>
<dbReference type="Gene3D" id="3.30.1340.30">
    <property type="match status" value="1"/>
</dbReference>
<dbReference type="EMBL" id="ABOX02000014">
    <property type="protein sequence ID" value="EEF60745.1"/>
    <property type="molecule type" value="Genomic_DNA"/>
</dbReference>
<dbReference type="InterPro" id="IPR051686">
    <property type="entry name" value="Lipoprotein_DolP"/>
</dbReference>
<dbReference type="Pfam" id="PF04972">
    <property type="entry name" value="BON"/>
    <property type="match status" value="1"/>
</dbReference>
<gene>
    <name evidence="3" type="ORF">Cflav_PD3603</name>
</gene>
<dbReference type="Proteomes" id="UP000003688">
    <property type="component" value="Unassembled WGS sequence"/>
</dbReference>
<keyword evidence="4" id="KW-1185">Reference proteome</keyword>
<feature type="chain" id="PRO_5002894385" evidence="1">
    <location>
        <begin position="22"/>
        <end position="139"/>
    </location>
</feature>
<sequence length="139" mass="14896" precursor="true">MKINLKQLVLAACLGSSVAFTGLTGCHTEGRSAGTYIDDRMVSNRVKGALNDNQIYKYPNVDVSSFNGTVQLNGFVASADQKQQAAVIASKVDGVKQLVNNITVQPMATGRANAPERIYENSTNAVIYQSTTNTLVQPQ</sequence>
<comment type="caution">
    <text evidence="3">The sequence shown here is derived from an EMBL/GenBank/DDBJ whole genome shotgun (WGS) entry which is preliminary data.</text>
</comment>
<evidence type="ECO:0000313" key="4">
    <source>
        <dbReference type="Proteomes" id="UP000003688"/>
    </source>
</evidence>
<dbReference type="AlphaFoldDB" id="B9XHB0"/>
<keyword evidence="1" id="KW-0732">Signal</keyword>
<evidence type="ECO:0000256" key="1">
    <source>
        <dbReference type="SAM" id="SignalP"/>
    </source>
</evidence>
<protein>
    <submittedName>
        <fullName evidence="3">Transport-associated protein</fullName>
    </submittedName>
</protein>
<dbReference type="OrthoDB" id="7360581at2"/>
<dbReference type="RefSeq" id="WP_007415204.1">
    <property type="nucleotide sequence ID" value="NZ_ABOX02000014.1"/>
</dbReference>
<dbReference type="PROSITE" id="PS51257">
    <property type="entry name" value="PROKAR_LIPOPROTEIN"/>
    <property type="match status" value="1"/>
</dbReference>
<dbReference type="PROSITE" id="PS50914">
    <property type="entry name" value="BON"/>
    <property type="match status" value="1"/>
</dbReference>
<dbReference type="PANTHER" id="PTHR34606:SF16">
    <property type="entry name" value="BON DOMAIN-CONTAINING PROTEIN"/>
    <property type="match status" value="1"/>
</dbReference>
<feature type="signal peptide" evidence="1">
    <location>
        <begin position="1"/>
        <end position="21"/>
    </location>
</feature>
<proteinExistence type="predicted"/>
<organism evidence="3 4">
    <name type="scientific">Pedosphaera parvula (strain Ellin514)</name>
    <dbReference type="NCBI Taxonomy" id="320771"/>
    <lineage>
        <taxon>Bacteria</taxon>
        <taxon>Pseudomonadati</taxon>
        <taxon>Verrucomicrobiota</taxon>
        <taxon>Pedosphaerae</taxon>
        <taxon>Pedosphaerales</taxon>
        <taxon>Pedosphaeraceae</taxon>
        <taxon>Pedosphaera</taxon>
    </lineage>
</organism>